<evidence type="ECO:0000259" key="1">
    <source>
        <dbReference type="Pfam" id="PF01272"/>
    </source>
</evidence>
<protein>
    <submittedName>
        <fullName evidence="2">GreA/GreB family elongation factor</fullName>
    </submittedName>
</protein>
<accession>A0ABY5HL44</accession>
<reference evidence="2" key="1">
    <citation type="submission" date="2021-04" db="EMBL/GenBank/DDBJ databases">
        <title>Oceanospirillales bacteria with DddD are important DMSP degraders in coastal seawater.</title>
        <authorList>
            <person name="Liu J."/>
        </authorList>
    </citation>
    <scope>NUCLEOTIDE SEQUENCE</scope>
    <source>
        <strain evidence="2">D13-1</strain>
    </source>
</reference>
<keyword evidence="2" id="KW-0648">Protein biosynthesis</keyword>
<feature type="domain" description="Transcription elongation factor GreA/GreB C-terminal" evidence="1">
    <location>
        <begin position="54"/>
        <end position="124"/>
    </location>
</feature>
<dbReference type="InterPro" id="IPR001437">
    <property type="entry name" value="Tscrpt_elong_fac_GreA/B_C"/>
</dbReference>
<dbReference type="Gene3D" id="3.10.50.30">
    <property type="entry name" value="Transcription elongation factor, GreA/GreB, C-terminal domain"/>
    <property type="match status" value="1"/>
</dbReference>
<evidence type="ECO:0000313" key="2">
    <source>
        <dbReference type="EMBL" id="UTW12303.1"/>
    </source>
</evidence>
<gene>
    <name evidence="2" type="ORF">KDW95_01060</name>
</gene>
<name>A0ABY5HL44_9GAMM</name>
<keyword evidence="2" id="KW-0251">Elongation factor</keyword>
<dbReference type="RefSeq" id="WP_255854370.1">
    <property type="nucleotide sequence ID" value="NZ_CP073347.1"/>
</dbReference>
<organism evidence="2 3">
    <name type="scientific">Marinobacterium rhizophilum</name>
    <dbReference type="NCBI Taxonomy" id="420402"/>
    <lineage>
        <taxon>Bacteria</taxon>
        <taxon>Pseudomonadati</taxon>
        <taxon>Pseudomonadota</taxon>
        <taxon>Gammaproteobacteria</taxon>
        <taxon>Oceanospirillales</taxon>
        <taxon>Oceanospirillaceae</taxon>
        <taxon>Marinobacterium</taxon>
    </lineage>
</organism>
<dbReference type="InterPro" id="IPR036953">
    <property type="entry name" value="GreA/GreB_C_sf"/>
</dbReference>
<sequence length="127" mass="13945">MNCRAPVSFKRISERLSYYFLAEEGFSYTSPLNLLLVFSKLEQCRRSHSGPLASVRPGSSVLVKLLQTGEKSTLMLVNPAQAAPSLHRISVLSPLGSALLGRLPGETCKVEYFGSVLDFELLSILNE</sequence>
<proteinExistence type="predicted"/>
<dbReference type="EMBL" id="CP073347">
    <property type="protein sequence ID" value="UTW12303.1"/>
    <property type="molecule type" value="Genomic_DNA"/>
</dbReference>
<dbReference type="GO" id="GO:0003746">
    <property type="term" value="F:translation elongation factor activity"/>
    <property type="evidence" value="ECO:0007669"/>
    <property type="project" value="UniProtKB-KW"/>
</dbReference>
<dbReference type="Proteomes" id="UP001058461">
    <property type="component" value="Chromosome"/>
</dbReference>
<dbReference type="InterPro" id="IPR018151">
    <property type="entry name" value="TF_GreA/GreB_CS"/>
</dbReference>
<keyword evidence="3" id="KW-1185">Reference proteome</keyword>
<evidence type="ECO:0000313" key="3">
    <source>
        <dbReference type="Proteomes" id="UP001058461"/>
    </source>
</evidence>
<dbReference type="SUPFAM" id="SSF54534">
    <property type="entry name" value="FKBP-like"/>
    <property type="match status" value="1"/>
</dbReference>
<dbReference type="PROSITE" id="PS00830">
    <property type="entry name" value="GREAB_2"/>
    <property type="match status" value="1"/>
</dbReference>
<dbReference type="Pfam" id="PF01272">
    <property type="entry name" value="GreA_GreB"/>
    <property type="match status" value="1"/>
</dbReference>